<comment type="similarity">
    <text evidence="1">Belongs to the gamma-glutamyltransferase family.</text>
</comment>
<proteinExistence type="inferred from homology"/>
<keyword evidence="3" id="KW-0378">Hydrolase</keyword>
<dbReference type="SUPFAM" id="SSF56235">
    <property type="entry name" value="N-terminal nucleophile aminohydrolases (Ntn hydrolases)"/>
    <property type="match status" value="1"/>
</dbReference>
<dbReference type="PANTHER" id="PTHR43199:SF1">
    <property type="entry name" value="GLUTATHIONE HYDROLASE PROENZYME"/>
    <property type="match status" value="1"/>
</dbReference>
<dbReference type="EMBL" id="JACNJD010000289">
    <property type="protein sequence ID" value="MBC8178576.1"/>
    <property type="molecule type" value="Genomic_DNA"/>
</dbReference>
<reference evidence="5 6" key="1">
    <citation type="submission" date="2020-08" db="EMBL/GenBank/DDBJ databases">
        <title>Bridging the membrane lipid divide: bacteria of the FCB group superphylum have the potential to synthesize archaeal ether lipids.</title>
        <authorList>
            <person name="Villanueva L."/>
            <person name="Von Meijenfeldt F.A.B."/>
            <person name="Westbye A.B."/>
            <person name="Yadav S."/>
            <person name="Hopmans E.C."/>
            <person name="Dutilh B.E."/>
            <person name="Sinninghe Damste J.S."/>
        </authorList>
    </citation>
    <scope>NUCLEOTIDE SEQUENCE [LARGE SCALE GENOMIC DNA]</scope>
    <source>
        <strain evidence="5">NIOZ-UU27</strain>
    </source>
</reference>
<comment type="caution">
    <text evidence="5">The sequence shown here is derived from an EMBL/GenBank/DDBJ whole genome shotgun (WGS) entry which is preliminary data.</text>
</comment>
<dbReference type="PRINTS" id="PR01210">
    <property type="entry name" value="GGTRANSPTASE"/>
</dbReference>
<dbReference type="Gene3D" id="1.10.246.230">
    <property type="match status" value="1"/>
</dbReference>
<gene>
    <name evidence="5" type="ORF">H8E19_14315</name>
</gene>
<dbReference type="AlphaFoldDB" id="A0A8J6N2A9"/>
<dbReference type="InterPro" id="IPR051792">
    <property type="entry name" value="GGT_bact"/>
</dbReference>
<organism evidence="5 6">
    <name type="scientific">Candidatus Desulfacyla euxinica</name>
    <dbReference type="NCBI Taxonomy" id="2841693"/>
    <lineage>
        <taxon>Bacteria</taxon>
        <taxon>Deltaproteobacteria</taxon>
        <taxon>Candidatus Desulfacyla</taxon>
    </lineage>
</organism>
<dbReference type="Pfam" id="PF01019">
    <property type="entry name" value="G_glu_transpept"/>
    <property type="match status" value="1"/>
</dbReference>
<evidence type="ECO:0000256" key="1">
    <source>
        <dbReference type="ARBA" id="ARBA00009381"/>
    </source>
</evidence>
<protein>
    <submittedName>
        <fullName evidence="5">Gamma-glutamyltransferase family protein</fullName>
    </submittedName>
</protein>
<keyword evidence="4" id="KW-0865">Zymogen</keyword>
<evidence type="ECO:0000313" key="6">
    <source>
        <dbReference type="Proteomes" id="UP000650524"/>
    </source>
</evidence>
<dbReference type="InterPro" id="IPR043137">
    <property type="entry name" value="GGT_ssub_C"/>
</dbReference>
<accession>A0A8J6N2A9</accession>
<name>A0A8J6N2A9_9DELT</name>
<dbReference type="Proteomes" id="UP000650524">
    <property type="component" value="Unassembled WGS sequence"/>
</dbReference>
<evidence type="ECO:0000256" key="3">
    <source>
        <dbReference type="ARBA" id="ARBA00022801"/>
    </source>
</evidence>
<keyword evidence="2" id="KW-0808">Transferase</keyword>
<sequence>MAVKNRKEIDTDFIEPSKVRIPNPQRIAVSKHGMVATAQYLATKVGAEILEQGGNAMDAAVATAFALGVCEPQASGLGGQTMMLVYTAKTGTTVALDGSSRAPNRAVMESVSEKRFRLHGYKASTVPSTPATLGYALERFGTFNLPAILEPVIELAENGYQITELQRRLQGRELRNFRKGNAGAFFLRNGDRPYSVGIVFKQPVLAKTLERLAKEGIEDFYQGKIANLISEDMDKNDGFMQKDDLANIPWPIEREPVVCKFGGMYVKTMPPPGAGRTLVEMLNILRKFPKENRNPDTPKGALLLAETIRRTQLDRRDRPFDPNFYPQVQDRRMLSRSYGKLVSEQIRSRIEKGGETTHLSVMDKHGNVVALTQSIERVYGAKVVTPKLGFLYNNYMSAFDYQDISHPYYLRPNGVPWASVAPTIIFRSDAPWLAIGSPGSDRITSTIVQILLRLAWQSPFDAVAAPRLHCTFDGKVSLEASYMRDDIPELLKERGFEIDIREPMSFYLGSVQMVLFERGEFIGVADPRRDGSALGARK</sequence>
<dbReference type="Gene3D" id="3.60.20.40">
    <property type="match status" value="1"/>
</dbReference>
<dbReference type="GO" id="GO:0016740">
    <property type="term" value="F:transferase activity"/>
    <property type="evidence" value="ECO:0007669"/>
    <property type="project" value="UniProtKB-KW"/>
</dbReference>
<dbReference type="PANTHER" id="PTHR43199">
    <property type="entry name" value="GLUTATHIONE HYDROLASE"/>
    <property type="match status" value="1"/>
</dbReference>
<evidence type="ECO:0000256" key="4">
    <source>
        <dbReference type="ARBA" id="ARBA00023145"/>
    </source>
</evidence>
<evidence type="ECO:0000313" key="5">
    <source>
        <dbReference type="EMBL" id="MBC8178576.1"/>
    </source>
</evidence>
<dbReference type="GO" id="GO:0016787">
    <property type="term" value="F:hydrolase activity"/>
    <property type="evidence" value="ECO:0007669"/>
    <property type="project" value="UniProtKB-KW"/>
</dbReference>
<evidence type="ECO:0000256" key="2">
    <source>
        <dbReference type="ARBA" id="ARBA00022679"/>
    </source>
</evidence>
<dbReference type="InterPro" id="IPR029055">
    <property type="entry name" value="Ntn_hydrolases_N"/>
</dbReference>